<evidence type="ECO:0000256" key="3">
    <source>
        <dbReference type="ARBA" id="ARBA00022553"/>
    </source>
</evidence>
<dbReference type="RefSeq" id="WP_138948189.1">
    <property type="nucleotide sequence ID" value="NZ_CP040749.1"/>
</dbReference>
<evidence type="ECO:0000256" key="7">
    <source>
        <dbReference type="ARBA" id="ARBA00022840"/>
    </source>
</evidence>
<gene>
    <name evidence="11" type="ORF">FF125_01850</name>
</gene>
<dbReference type="Proteomes" id="UP000306229">
    <property type="component" value="Chromosome"/>
</dbReference>
<sequence>MEQGDITIIILIATLTIVLLIVIIIIIFSIFQNRKVKFLFDKEVAKQRFDEEIIKSKLETQEQTLQNISWELHDNVGQLLSVARMQLNMVQPSLTEEQKTLVQDTGDIISKSLQEIRSLSKLLNPEVVKNIGLHEAIQLEIDRFNRLNYINATFDVKGNITPINQKDEIILFRIVQEFLSNSIKHSKSKKIEITANCTDEILEIKIQDYGVGFDENIVKKGSGLLNMKSRAKLINTEFDLKSEKDKGVSLTLTYPKQKKDV</sequence>
<keyword evidence="6 11" id="KW-0418">Kinase</keyword>
<dbReference type="Gene3D" id="1.20.5.1930">
    <property type="match status" value="1"/>
</dbReference>
<evidence type="ECO:0000313" key="11">
    <source>
        <dbReference type="EMBL" id="QCX37244.1"/>
    </source>
</evidence>
<accession>A0A5B7TPS1</accession>
<evidence type="ECO:0000256" key="2">
    <source>
        <dbReference type="ARBA" id="ARBA00012438"/>
    </source>
</evidence>
<evidence type="ECO:0000256" key="9">
    <source>
        <dbReference type="SAM" id="Phobius"/>
    </source>
</evidence>
<dbReference type="EC" id="2.7.13.3" evidence="2"/>
<keyword evidence="9" id="KW-0472">Membrane</keyword>
<dbReference type="KEGG" id="fbe:FF125_01850"/>
<evidence type="ECO:0000259" key="10">
    <source>
        <dbReference type="PROSITE" id="PS50109"/>
    </source>
</evidence>
<feature type="transmembrane region" description="Helical" evidence="9">
    <location>
        <begin position="6"/>
        <end position="31"/>
    </location>
</feature>
<comment type="catalytic activity">
    <reaction evidence="1">
        <text>ATP + protein L-histidine = ADP + protein N-phospho-L-histidine.</text>
        <dbReference type="EC" id="2.7.13.3"/>
    </reaction>
</comment>
<dbReference type="GO" id="GO:0046983">
    <property type="term" value="F:protein dimerization activity"/>
    <property type="evidence" value="ECO:0007669"/>
    <property type="project" value="InterPro"/>
</dbReference>
<evidence type="ECO:0000313" key="12">
    <source>
        <dbReference type="Proteomes" id="UP000306229"/>
    </source>
</evidence>
<keyword evidence="4" id="KW-0808">Transferase</keyword>
<dbReference type="Pfam" id="PF07730">
    <property type="entry name" value="HisKA_3"/>
    <property type="match status" value="1"/>
</dbReference>
<keyword evidence="7" id="KW-0067">ATP-binding</keyword>
<dbReference type="PANTHER" id="PTHR24421:SF10">
    <property type="entry name" value="NITRATE_NITRITE SENSOR PROTEIN NARQ"/>
    <property type="match status" value="1"/>
</dbReference>
<dbReference type="GO" id="GO:0005524">
    <property type="term" value="F:ATP binding"/>
    <property type="evidence" value="ECO:0007669"/>
    <property type="project" value="UniProtKB-KW"/>
</dbReference>
<reference evidence="11 12" key="1">
    <citation type="submission" date="2019-05" db="EMBL/GenBank/DDBJ databases">
        <title>Algicella ahnfeltiae gen. nov., sp. nov., a novel marine bacterium of the family Flavobacteriaceae isolated from a red alga.</title>
        <authorList>
            <person name="Nedashkovskaya O.I."/>
            <person name="Kukhlevskiy A.D."/>
            <person name="Kim S.-G."/>
            <person name="Zhukova N.V."/>
            <person name="Mikhailov V.V."/>
        </authorList>
    </citation>
    <scope>NUCLEOTIDE SEQUENCE [LARGE SCALE GENOMIC DNA]</scope>
    <source>
        <strain evidence="11 12">10Alg115</strain>
    </source>
</reference>
<dbReference type="Pfam" id="PF02518">
    <property type="entry name" value="HATPase_c"/>
    <property type="match status" value="1"/>
</dbReference>
<keyword evidence="5" id="KW-0547">Nucleotide-binding</keyword>
<dbReference type="OrthoDB" id="9760839at2"/>
<evidence type="ECO:0000256" key="5">
    <source>
        <dbReference type="ARBA" id="ARBA00022741"/>
    </source>
</evidence>
<evidence type="ECO:0000256" key="8">
    <source>
        <dbReference type="ARBA" id="ARBA00023012"/>
    </source>
</evidence>
<dbReference type="InterPro" id="IPR036890">
    <property type="entry name" value="HATPase_C_sf"/>
</dbReference>
<feature type="domain" description="Histidine kinase" evidence="10">
    <location>
        <begin position="67"/>
        <end position="258"/>
    </location>
</feature>
<dbReference type="CDD" id="cd16917">
    <property type="entry name" value="HATPase_UhpB-NarQ-NarX-like"/>
    <property type="match status" value="1"/>
</dbReference>
<name>A0A5B7TPS1_9FLAO</name>
<keyword evidence="12" id="KW-1185">Reference proteome</keyword>
<dbReference type="SUPFAM" id="SSF55874">
    <property type="entry name" value="ATPase domain of HSP90 chaperone/DNA topoisomerase II/histidine kinase"/>
    <property type="match status" value="1"/>
</dbReference>
<dbReference type="Gene3D" id="3.30.565.10">
    <property type="entry name" value="Histidine kinase-like ATPase, C-terminal domain"/>
    <property type="match status" value="1"/>
</dbReference>
<keyword evidence="3" id="KW-0597">Phosphoprotein</keyword>
<evidence type="ECO:0000256" key="4">
    <source>
        <dbReference type="ARBA" id="ARBA00022679"/>
    </source>
</evidence>
<dbReference type="PROSITE" id="PS50109">
    <property type="entry name" value="HIS_KIN"/>
    <property type="match status" value="1"/>
</dbReference>
<evidence type="ECO:0000256" key="1">
    <source>
        <dbReference type="ARBA" id="ARBA00000085"/>
    </source>
</evidence>
<dbReference type="SMART" id="SM00387">
    <property type="entry name" value="HATPase_c"/>
    <property type="match status" value="1"/>
</dbReference>
<evidence type="ECO:0000256" key="6">
    <source>
        <dbReference type="ARBA" id="ARBA00022777"/>
    </source>
</evidence>
<keyword evidence="9" id="KW-1133">Transmembrane helix</keyword>
<protein>
    <recommendedName>
        <fullName evidence="2">histidine kinase</fullName>
        <ecNumber evidence="2">2.7.13.3</ecNumber>
    </recommendedName>
</protein>
<dbReference type="InterPro" id="IPR005467">
    <property type="entry name" value="His_kinase_dom"/>
</dbReference>
<dbReference type="InterPro" id="IPR003594">
    <property type="entry name" value="HATPase_dom"/>
</dbReference>
<dbReference type="PANTHER" id="PTHR24421">
    <property type="entry name" value="NITRATE/NITRITE SENSOR PROTEIN NARX-RELATED"/>
    <property type="match status" value="1"/>
</dbReference>
<dbReference type="InterPro" id="IPR050482">
    <property type="entry name" value="Sensor_HK_TwoCompSys"/>
</dbReference>
<keyword evidence="9" id="KW-0812">Transmembrane</keyword>
<dbReference type="GO" id="GO:0000155">
    <property type="term" value="F:phosphorelay sensor kinase activity"/>
    <property type="evidence" value="ECO:0007669"/>
    <property type="project" value="InterPro"/>
</dbReference>
<dbReference type="AlphaFoldDB" id="A0A5B7TPS1"/>
<dbReference type="GO" id="GO:0016020">
    <property type="term" value="C:membrane"/>
    <property type="evidence" value="ECO:0007669"/>
    <property type="project" value="InterPro"/>
</dbReference>
<dbReference type="EMBL" id="CP040749">
    <property type="protein sequence ID" value="QCX37244.1"/>
    <property type="molecule type" value="Genomic_DNA"/>
</dbReference>
<organism evidence="11 12">
    <name type="scientific">Aureibaculum algae</name>
    <dbReference type="NCBI Taxonomy" id="2584122"/>
    <lineage>
        <taxon>Bacteria</taxon>
        <taxon>Pseudomonadati</taxon>
        <taxon>Bacteroidota</taxon>
        <taxon>Flavobacteriia</taxon>
        <taxon>Flavobacteriales</taxon>
        <taxon>Flavobacteriaceae</taxon>
        <taxon>Aureibaculum</taxon>
    </lineage>
</organism>
<dbReference type="InterPro" id="IPR011712">
    <property type="entry name" value="Sig_transdc_His_kin_sub3_dim/P"/>
</dbReference>
<proteinExistence type="predicted"/>
<keyword evidence="8" id="KW-0902">Two-component regulatory system</keyword>